<dbReference type="InterPro" id="IPR006638">
    <property type="entry name" value="Elp3/MiaA/NifB-like_rSAM"/>
</dbReference>
<evidence type="ECO:0000256" key="3">
    <source>
        <dbReference type="ARBA" id="ARBA00022723"/>
    </source>
</evidence>
<dbReference type="InterPro" id="IPR007197">
    <property type="entry name" value="rSAM"/>
</dbReference>
<dbReference type="SMART" id="SM00729">
    <property type="entry name" value="Elp3"/>
    <property type="match status" value="1"/>
</dbReference>
<evidence type="ECO:0000256" key="6">
    <source>
        <dbReference type="SAM" id="MobiDB-lite"/>
    </source>
</evidence>
<dbReference type="SUPFAM" id="SSF102114">
    <property type="entry name" value="Radical SAM enzymes"/>
    <property type="match status" value="1"/>
</dbReference>
<evidence type="ECO:0000256" key="2">
    <source>
        <dbReference type="ARBA" id="ARBA00022691"/>
    </source>
</evidence>
<dbReference type="EMBL" id="QOQW01000003">
    <property type="protein sequence ID" value="RCK80983.1"/>
    <property type="molecule type" value="Genomic_DNA"/>
</dbReference>
<accession>A0A367ZS68</accession>
<organism evidence="8 9">
    <name type="scientific">Candidatus Ozemobacter sibiricus</name>
    <dbReference type="NCBI Taxonomy" id="2268124"/>
    <lineage>
        <taxon>Bacteria</taxon>
        <taxon>Candidatus Ozemobacteria</taxon>
        <taxon>Candidatus Ozemobacterales</taxon>
        <taxon>Candidatus Ozemobacteraceae</taxon>
        <taxon>Candidatus Ozemobacter</taxon>
    </lineage>
</organism>
<keyword evidence="4" id="KW-0408">Iron</keyword>
<dbReference type="AlphaFoldDB" id="A0A367ZS68"/>
<dbReference type="SFLD" id="SFLDS00029">
    <property type="entry name" value="Radical_SAM"/>
    <property type="match status" value="1"/>
</dbReference>
<sequence length="428" mass="48388">MTADSFPTPPSRRRPRQPPASSSARLTGRPVLLLRVQNYNKVSFGALLGATPPDLLAQVDLLIWEKYGPPPAIPADHPTLRLYSFMMPHADQVLAELTRLRADLPPGHRHFFVVGGAQASTNPETMDRFGFDLVVSGEGEAFFPRLLTDWLAGSPPRGRFRTGPEWVDLDRYPGFHPAIGYLPPIEISRGCRFGCNFCAVPRLYHGTLRHRSIHRIVEIAERYREIFPARRRVKFLSSNAFAYGSDGRTPNPAALHDLLEAIRKAGFPEISLGSFPSEVRPDFVTREVLEVVRPYLTNREIVIGLQSGDDERLAAMHRGHTREQAMRALELLREYQFTPHVDFIIGTPGETAAQQREMVAFMEELIRRFGIRIHMHTFMALPGAVWQDRPTRAIIPEVHESLRRLARAGVLDGWWENQIGYARKRSGG</sequence>
<dbReference type="PANTHER" id="PTHR43409">
    <property type="entry name" value="ANAEROBIC MAGNESIUM-PROTOPORPHYRIN IX MONOMETHYL ESTER CYCLASE-RELATED"/>
    <property type="match status" value="1"/>
</dbReference>
<evidence type="ECO:0000256" key="4">
    <source>
        <dbReference type="ARBA" id="ARBA00023004"/>
    </source>
</evidence>
<name>A0A367ZS68_9BACT</name>
<evidence type="ECO:0000256" key="1">
    <source>
        <dbReference type="ARBA" id="ARBA00001966"/>
    </source>
</evidence>
<dbReference type="CDD" id="cd01335">
    <property type="entry name" value="Radical_SAM"/>
    <property type="match status" value="1"/>
</dbReference>
<evidence type="ECO:0000256" key="5">
    <source>
        <dbReference type="ARBA" id="ARBA00023014"/>
    </source>
</evidence>
<dbReference type="GO" id="GO:0051536">
    <property type="term" value="F:iron-sulfur cluster binding"/>
    <property type="evidence" value="ECO:0007669"/>
    <property type="project" value="UniProtKB-KW"/>
</dbReference>
<dbReference type="InterPro" id="IPR023980">
    <property type="entry name" value="CHP04013_B12-bd/rSAM"/>
</dbReference>
<dbReference type="Gene3D" id="3.80.30.20">
    <property type="entry name" value="tm_1862 like domain"/>
    <property type="match status" value="1"/>
</dbReference>
<evidence type="ECO:0000259" key="7">
    <source>
        <dbReference type="PROSITE" id="PS51918"/>
    </source>
</evidence>
<feature type="region of interest" description="Disordered" evidence="6">
    <location>
        <begin position="1"/>
        <end position="26"/>
    </location>
</feature>
<dbReference type="PROSITE" id="PS51918">
    <property type="entry name" value="RADICAL_SAM"/>
    <property type="match status" value="1"/>
</dbReference>
<comment type="caution">
    <text evidence="8">The sequence shown here is derived from an EMBL/GenBank/DDBJ whole genome shotgun (WGS) entry which is preliminary data.</text>
</comment>
<keyword evidence="3" id="KW-0479">Metal-binding</keyword>
<dbReference type="InterPro" id="IPR023404">
    <property type="entry name" value="rSAM_horseshoe"/>
</dbReference>
<keyword evidence="5" id="KW-0411">Iron-sulfur</keyword>
<evidence type="ECO:0000313" key="9">
    <source>
        <dbReference type="Proteomes" id="UP000252355"/>
    </source>
</evidence>
<dbReference type="InterPro" id="IPR051198">
    <property type="entry name" value="BchE-like"/>
</dbReference>
<dbReference type="Proteomes" id="UP000252355">
    <property type="component" value="Unassembled WGS sequence"/>
</dbReference>
<dbReference type="Gene3D" id="3.40.50.280">
    <property type="entry name" value="Cobalamin-binding domain"/>
    <property type="match status" value="1"/>
</dbReference>
<gene>
    <name evidence="8" type="ORF">OZSIB_2360</name>
</gene>
<comment type="cofactor">
    <cofactor evidence="1">
        <name>[4Fe-4S] cluster</name>
        <dbReference type="ChEBI" id="CHEBI:49883"/>
    </cofactor>
</comment>
<dbReference type="PANTHER" id="PTHR43409:SF17">
    <property type="entry name" value="METHYLTHIOTRANSFERASE MJ0865-RELATED"/>
    <property type="match status" value="1"/>
</dbReference>
<dbReference type="GO" id="GO:0003824">
    <property type="term" value="F:catalytic activity"/>
    <property type="evidence" value="ECO:0007669"/>
    <property type="project" value="InterPro"/>
</dbReference>
<dbReference type="GO" id="GO:0046872">
    <property type="term" value="F:metal ion binding"/>
    <property type="evidence" value="ECO:0007669"/>
    <property type="project" value="UniProtKB-KW"/>
</dbReference>
<feature type="domain" description="Radical SAM core" evidence="7">
    <location>
        <begin position="177"/>
        <end position="412"/>
    </location>
</feature>
<dbReference type="Pfam" id="PF04055">
    <property type="entry name" value="Radical_SAM"/>
    <property type="match status" value="1"/>
</dbReference>
<reference evidence="8 9" key="1">
    <citation type="submission" date="2018-05" db="EMBL/GenBank/DDBJ databases">
        <title>A metagenomic window into the 2 km-deep terrestrial subsurface aquifer revealed taxonomically and functionally diverse microbial community comprising novel uncultured bacterial lineages.</title>
        <authorList>
            <person name="Kadnikov V.V."/>
            <person name="Mardanov A.V."/>
            <person name="Beletsky A.V."/>
            <person name="Banks D."/>
            <person name="Pimenov N.V."/>
            <person name="Frank Y.A."/>
            <person name="Karnachuk O.V."/>
            <person name="Ravin N.V."/>
        </authorList>
    </citation>
    <scope>NUCLEOTIDE SEQUENCE [LARGE SCALE GENOMIC DNA]</scope>
    <source>
        <strain evidence="8">BY5</strain>
    </source>
</reference>
<proteinExistence type="predicted"/>
<evidence type="ECO:0000313" key="8">
    <source>
        <dbReference type="EMBL" id="RCK80983.1"/>
    </source>
</evidence>
<dbReference type="SFLD" id="SFLDG01082">
    <property type="entry name" value="B12-binding_domain_containing"/>
    <property type="match status" value="1"/>
</dbReference>
<protein>
    <submittedName>
        <fullName evidence="8">B12-binding domain/radical SAM domain-containing protein</fullName>
    </submittedName>
</protein>
<dbReference type="NCBIfam" id="TIGR04013">
    <property type="entry name" value="B12_SAM_MJ_1487"/>
    <property type="match status" value="1"/>
</dbReference>
<keyword evidence="2" id="KW-0949">S-adenosyl-L-methionine</keyword>
<dbReference type="InterPro" id="IPR058240">
    <property type="entry name" value="rSAM_sf"/>
</dbReference>